<dbReference type="PANTHER" id="PTHR43742">
    <property type="entry name" value="TRIMETHYLAMINE-N-OXIDE REDUCTASE"/>
    <property type="match status" value="1"/>
</dbReference>
<evidence type="ECO:0000256" key="4">
    <source>
        <dbReference type="ARBA" id="ARBA00022729"/>
    </source>
</evidence>
<name>A0A9D6YW31_UNCSA</name>
<evidence type="ECO:0000256" key="3">
    <source>
        <dbReference type="ARBA" id="ARBA00022723"/>
    </source>
</evidence>
<gene>
    <name evidence="9" type="ORF">HZB08_03120</name>
</gene>
<keyword evidence="2" id="KW-0500">Molybdenum</keyword>
<evidence type="ECO:0000256" key="2">
    <source>
        <dbReference type="ARBA" id="ARBA00022505"/>
    </source>
</evidence>
<keyword evidence="6" id="KW-0408">Iron</keyword>
<proteinExistence type="predicted"/>
<dbReference type="GO" id="GO:0046872">
    <property type="term" value="F:metal ion binding"/>
    <property type="evidence" value="ECO:0007669"/>
    <property type="project" value="UniProtKB-KW"/>
</dbReference>
<dbReference type="SMART" id="SM00926">
    <property type="entry name" value="Molybdop_Fe4S4"/>
    <property type="match status" value="1"/>
</dbReference>
<dbReference type="InterPro" id="IPR006963">
    <property type="entry name" value="Mopterin_OxRdtase_4Fe-4S_dom"/>
</dbReference>
<dbReference type="GO" id="GO:0016491">
    <property type="term" value="F:oxidoreductase activity"/>
    <property type="evidence" value="ECO:0007669"/>
    <property type="project" value="UniProtKB-KW"/>
</dbReference>
<feature type="domain" description="4Fe-4S Mo/W bis-MGD-type" evidence="8">
    <location>
        <begin position="60"/>
        <end position="137"/>
    </location>
</feature>
<evidence type="ECO:0000256" key="5">
    <source>
        <dbReference type="ARBA" id="ARBA00023002"/>
    </source>
</evidence>
<dbReference type="Gene3D" id="2.20.25.90">
    <property type="entry name" value="ADC-like domains"/>
    <property type="match status" value="1"/>
</dbReference>
<dbReference type="EMBL" id="JACRKR010000152">
    <property type="protein sequence ID" value="MBI5078991.1"/>
    <property type="molecule type" value="Genomic_DNA"/>
</dbReference>
<dbReference type="AlphaFoldDB" id="A0A9D6YW31"/>
<dbReference type="InterPro" id="IPR006656">
    <property type="entry name" value="Mopterin_OxRdtase"/>
</dbReference>
<accession>A0A9D6YW31</accession>
<dbReference type="PROSITE" id="PS51669">
    <property type="entry name" value="4FE4S_MOW_BIS_MGD"/>
    <property type="match status" value="1"/>
</dbReference>
<evidence type="ECO:0000313" key="9">
    <source>
        <dbReference type="EMBL" id="MBI5078991.1"/>
    </source>
</evidence>
<dbReference type="SUPFAM" id="SSF53706">
    <property type="entry name" value="Formate dehydrogenase/DMSO reductase, domains 1-3"/>
    <property type="match status" value="1"/>
</dbReference>
<dbReference type="PROSITE" id="PS51318">
    <property type="entry name" value="TAT"/>
    <property type="match status" value="1"/>
</dbReference>
<dbReference type="Proteomes" id="UP000808761">
    <property type="component" value="Unassembled WGS sequence"/>
</dbReference>
<dbReference type="Gene3D" id="3.40.50.740">
    <property type="match status" value="1"/>
</dbReference>
<keyword evidence="5" id="KW-0560">Oxidoreductase</keyword>
<dbReference type="Gene3D" id="3.40.228.10">
    <property type="entry name" value="Dimethylsulfoxide Reductase, domain 2"/>
    <property type="match status" value="1"/>
</dbReference>
<comment type="caution">
    <text evidence="9">The sequence shown here is derived from an EMBL/GenBank/DDBJ whole genome shotgun (WGS) entry which is preliminary data.</text>
</comment>
<dbReference type="GO" id="GO:0051539">
    <property type="term" value="F:4 iron, 4 sulfur cluster binding"/>
    <property type="evidence" value="ECO:0007669"/>
    <property type="project" value="UniProtKB-KW"/>
</dbReference>
<reference evidence="9" key="1">
    <citation type="submission" date="2020-07" db="EMBL/GenBank/DDBJ databases">
        <title>Huge and variable diversity of episymbiotic CPR bacteria and DPANN archaea in groundwater ecosystems.</title>
        <authorList>
            <person name="He C.Y."/>
            <person name="Keren R."/>
            <person name="Whittaker M."/>
            <person name="Farag I.F."/>
            <person name="Doudna J."/>
            <person name="Cate J.H.D."/>
            <person name="Banfield J.F."/>
        </authorList>
    </citation>
    <scope>NUCLEOTIDE SEQUENCE</scope>
    <source>
        <strain evidence="9">NC_groundwater_1860_Pr3_B-0.1um_51_7</strain>
    </source>
</reference>
<dbReference type="Pfam" id="PF00384">
    <property type="entry name" value="Molybdopterin"/>
    <property type="match status" value="1"/>
</dbReference>
<evidence type="ECO:0000256" key="7">
    <source>
        <dbReference type="ARBA" id="ARBA00023014"/>
    </source>
</evidence>
<dbReference type="PANTHER" id="PTHR43742:SF9">
    <property type="entry name" value="TETRATHIONATE REDUCTASE SUBUNIT A"/>
    <property type="match status" value="1"/>
</dbReference>
<keyword evidence="7" id="KW-0411">Iron-sulfur</keyword>
<dbReference type="InterPro" id="IPR050612">
    <property type="entry name" value="Prok_Mopterin_Oxidored"/>
</dbReference>
<evidence type="ECO:0000313" key="10">
    <source>
        <dbReference type="Proteomes" id="UP000808761"/>
    </source>
</evidence>
<sequence length="399" mass="44808">MTEEEKGPETKFSRREFIKCSALLGGTLLAGQLGWATDLVRRAEAGLLSPEEEYELAKAENILHTVCLQCNTGCGIKVKLFRKNGQAVAAKIDGNPYNPFVLFPHLPFKTSPAEAVEIDAAICPKGQSGLQTAYDPYRITKVLKRAGKRGENKWQSISFDQAIDEIVNGGNLFKDIPGEESRKVEGLKDICTLRDPDLFQRMAFDIKDISKKKTPEEKKAAVEDFKKKYAGELHYLIDPDHPDFGPRNNQLLYMWGRKKAGRSEFSARFFGGTMGTTNRHGHTTVCQGSLYFSGKAMSEQYTEGTFKDGQKFYWQADCEGAEFILFVGANLLDANYGPPNRTPRLISKKFAVVDPRFSKLASKAWKYLPVNPGEDGALAMGMLQWIIKHKRYNESYLIF</sequence>
<keyword evidence="4" id="KW-0732">Signal</keyword>
<dbReference type="InterPro" id="IPR006311">
    <property type="entry name" value="TAT_signal"/>
</dbReference>
<feature type="non-terminal residue" evidence="9">
    <location>
        <position position="399"/>
    </location>
</feature>
<organism evidence="9 10">
    <name type="scientific">Candidatus Saganbacteria bacterium</name>
    <dbReference type="NCBI Taxonomy" id="2575572"/>
    <lineage>
        <taxon>Bacteria</taxon>
        <taxon>Bacillati</taxon>
        <taxon>Saganbacteria</taxon>
    </lineage>
</organism>
<keyword evidence="3" id="KW-0479">Metal-binding</keyword>
<evidence type="ECO:0000256" key="6">
    <source>
        <dbReference type="ARBA" id="ARBA00023004"/>
    </source>
</evidence>
<keyword evidence="1" id="KW-0004">4Fe-4S</keyword>
<protein>
    <submittedName>
        <fullName evidence="9">Molybdopterin-dependent oxidoreductase</fullName>
    </submittedName>
</protein>
<evidence type="ECO:0000259" key="8">
    <source>
        <dbReference type="PROSITE" id="PS51669"/>
    </source>
</evidence>
<evidence type="ECO:0000256" key="1">
    <source>
        <dbReference type="ARBA" id="ARBA00022485"/>
    </source>
</evidence>